<reference evidence="1" key="1">
    <citation type="submission" date="2021-01" db="EMBL/GenBank/DDBJ databases">
        <title>Adiantum capillus-veneris genome.</title>
        <authorList>
            <person name="Fang Y."/>
            <person name="Liao Q."/>
        </authorList>
    </citation>
    <scope>NUCLEOTIDE SEQUENCE</scope>
    <source>
        <strain evidence="1">H3</strain>
        <tissue evidence="1">Leaf</tissue>
    </source>
</reference>
<dbReference type="Proteomes" id="UP000886520">
    <property type="component" value="Chromosome 15"/>
</dbReference>
<dbReference type="EMBL" id="JABFUD020000015">
    <property type="protein sequence ID" value="KAI5069114.1"/>
    <property type="molecule type" value="Genomic_DNA"/>
</dbReference>
<evidence type="ECO:0000313" key="2">
    <source>
        <dbReference type="Proteomes" id="UP000886520"/>
    </source>
</evidence>
<protein>
    <submittedName>
        <fullName evidence="1">Uncharacterized protein</fullName>
    </submittedName>
</protein>
<dbReference type="AlphaFoldDB" id="A0A9D4ZBM7"/>
<comment type="caution">
    <text evidence="1">The sequence shown here is derived from an EMBL/GenBank/DDBJ whole genome shotgun (WGS) entry which is preliminary data.</text>
</comment>
<name>A0A9D4ZBM7_ADICA</name>
<accession>A0A9D4ZBM7</accession>
<gene>
    <name evidence="1" type="ORF">GOP47_0015415</name>
</gene>
<sequence>MIFFSQGSGHLSLEKKSSEKVCKNERQTLRENRRKERCVPPSLTLGEDRFKELSLKRLLLVMAGNR</sequence>
<evidence type="ECO:0000313" key="1">
    <source>
        <dbReference type="EMBL" id="KAI5069114.1"/>
    </source>
</evidence>
<keyword evidence="2" id="KW-1185">Reference proteome</keyword>
<organism evidence="1 2">
    <name type="scientific">Adiantum capillus-veneris</name>
    <name type="common">Maidenhair fern</name>
    <dbReference type="NCBI Taxonomy" id="13818"/>
    <lineage>
        <taxon>Eukaryota</taxon>
        <taxon>Viridiplantae</taxon>
        <taxon>Streptophyta</taxon>
        <taxon>Embryophyta</taxon>
        <taxon>Tracheophyta</taxon>
        <taxon>Polypodiopsida</taxon>
        <taxon>Polypodiidae</taxon>
        <taxon>Polypodiales</taxon>
        <taxon>Pteridineae</taxon>
        <taxon>Pteridaceae</taxon>
        <taxon>Vittarioideae</taxon>
        <taxon>Adiantum</taxon>
    </lineage>
</organism>
<proteinExistence type="predicted"/>